<reference evidence="5" key="1">
    <citation type="submission" date="2021-04" db="EMBL/GenBank/DDBJ databases">
        <title>Microbacterium tenobrionis sp. nov. and Microbacterium allomyrinae sp. nov., isolated from larvae of Tenobrio molitor and Allomyrina dichotoma, respectively.</title>
        <authorList>
            <person name="Lee S.D."/>
        </authorList>
    </citation>
    <scope>NUCLEOTIDE SEQUENCE</scope>
    <source>
        <strain evidence="5">BWT-G7</strain>
    </source>
</reference>
<dbReference type="InterPro" id="IPR001525">
    <property type="entry name" value="C5_MeTfrase"/>
</dbReference>
<keyword evidence="3" id="KW-0680">Restriction system</keyword>
<sequence length="272" mass="28777">MTDRPYPTIATGTENGGTDPAALGGSGARRTVYAERAAGRWESSGDADNDGGVLRLSSGEAATIQTYPRGWGFTERPAMTVHGHGLLTRGPSGQKEAIVAGLEAGTFLPRPPYSLESARKPGEQRDDYVSLSDRYEPDAVNFTVEEAAILQTFPAWAFERPATTVVADPRLGGPGRSEYVKGGVSRQNRPGSMKLTEAQAAALQSYPAPFPFQGGRGKQFLQIGNAVPPLLAHAIISELVRPAAAAIVPTLAPVELSTEMSLWDQVFDGIAA</sequence>
<evidence type="ECO:0000313" key="5">
    <source>
        <dbReference type="EMBL" id="MCC2030639.1"/>
    </source>
</evidence>
<evidence type="ECO:0000256" key="3">
    <source>
        <dbReference type="ARBA" id="ARBA00022747"/>
    </source>
</evidence>
<dbReference type="Gene3D" id="3.90.120.10">
    <property type="entry name" value="DNA Methylase, subunit A, domain 2"/>
    <property type="match status" value="1"/>
</dbReference>
<evidence type="ECO:0000313" key="6">
    <source>
        <dbReference type="Proteomes" id="UP001139354"/>
    </source>
</evidence>
<comment type="caution">
    <text evidence="5">The sequence shown here is derived from an EMBL/GenBank/DDBJ whole genome shotgun (WGS) entry which is preliminary data.</text>
</comment>
<dbReference type="InterPro" id="IPR029063">
    <property type="entry name" value="SAM-dependent_MTases_sf"/>
</dbReference>
<evidence type="ECO:0000256" key="2">
    <source>
        <dbReference type="ARBA" id="ARBA00022679"/>
    </source>
</evidence>
<dbReference type="AlphaFoldDB" id="A0A9X1LRI5"/>
<dbReference type="RefSeq" id="WP_229382549.1">
    <property type="nucleotide sequence ID" value="NZ_JAGTTN010000001.1"/>
</dbReference>
<dbReference type="SUPFAM" id="SSF53335">
    <property type="entry name" value="S-adenosyl-L-methionine-dependent methyltransferases"/>
    <property type="match status" value="1"/>
</dbReference>
<evidence type="ECO:0000256" key="4">
    <source>
        <dbReference type="SAM" id="MobiDB-lite"/>
    </source>
</evidence>
<dbReference type="GO" id="GO:0008168">
    <property type="term" value="F:methyltransferase activity"/>
    <property type="evidence" value="ECO:0007669"/>
    <property type="project" value="UniProtKB-KW"/>
</dbReference>
<dbReference type="GO" id="GO:0032259">
    <property type="term" value="P:methylation"/>
    <property type="evidence" value="ECO:0007669"/>
    <property type="project" value="UniProtKB-KW"/>
</dbReference>
<dbReference type="GO" id="GO:0009307">
    <property type="term" value="P:DNA restriction-modification system"/>
    <property type="evidence" value="ECO:0007669"/>
    <property type="project" value="UniProtKB-KW"/>
</dbReference>
<dbReference type="Pfam" id="PF00145">
    <property type="entry name" value="DNA_methylase"/>
    <property type="match status" value="1"/>
</dbReference>
<dbReference type="EMBL" id="JAGTTN010000001">
    <property type="protein sequence ID" value="MCC2030639.1"/>
    <property type="molecule type" value="Genomic_DNA"/>
</dbReference>
<keyword evidence="6" id="KW-1185">Reference proteome</keyword>
<evidence type="ECO:0000256" key="1">
    <source>
        <dbReference type="ARBA" id="ARBA00022603"/>
    </source>
</evidence>
<protein>
    <submittedName>
        <fullName evidence="5">DNA cytosine methyltransferase</fullName>
    </submittedName>
</protein>
<organism evidence="5 6">
    <name type="scientific">Microbacterium allomyrinae</name>
    <dbReference type="NCBI Taxonomy" id="2830666"/>
    <lineage>
        <taxon>Bacteria</taxon>
        <taxon>Bacillati</taxon>
        <taxon>Actinomycetota</taxon>
        <taxon>Actinomycetes</taxon>
        <taxon>Micrococcales</taxon>
        <taxon>Microbacteriaceae</taxon>
        <taxon>Microbacterium</taxon>
    </lineage>
</organism>
<feature type="region of interest" description="Disordered" evidence="4">
    <location>
        <begin position="1"/>
        <end position="27"/>
    </location>
</feature>
<dbReference type="Proteomes" id="UP001139354">
    <property type="component" value="Unassembled WGS sequence"/>
</dbReference>
<keyword evidence="2" id="KW-0808">Transferase</keyword>
<keyword evidence="1 5" id="KW-0489">Methyltransferase</keyword>
<accession>A0A9X1LRI5</accession>
<name>A0A9X1LRI5_9MICO</name>
<proteinExistence type="predicted"/>
<gene>
    <name evidence="5" type="ORF">KEC57_00400</name>
</gene>